<proteinExistence type="predicted"/>
<feature type="domain" description="DUF5979" evidence="4">
    <location>
        <begin position="1331"/>
        <end position="1434"/>
    </location>
</feature>
<feature type="region of interest" description="Disordered" evidence="1">
    <location>
        <begin position="926"/>
        <end position="949"/>
    </location>
</feature>
<accession>A0ABZ1XNJ2</accession>
<feature type="chain" id="PRO_5046409795" evidence="3">
    <location>
        <begin position="34"/>
        <end position="2025"/>
    </location>
</feature>
<dbReference type="EMBL" id="CP109019">
    <property type="protein sequence ID" value="WUT84396.1"/>
    <property type="molecule type" value="Genomic_DNA"/>
</dbReference>
<evidence type="ECO:0000256" key="1">
    <source>
        <dbReference type="SAM" id="MobiDB-lite"/>
    </source>
</evidence>
<feature type="domain" description="DUF5979" evidence="4">
    <location>
        <begin position="1546"/>
        <end position="1640"/>
    </location>
</feature>
<evidence type="ECO:0000259" key="4">
    <source>
        <dbReference type="Pfam" id="PF19407"/>
    </source>
</evidence>
<dbReference type="Proteomes" id="UP001432060">
    <property type="component" value="Chromosome"/>
</dbReference>
<evidence type="ECO:0000313" key="6">
    <source>
        <dbReference type="Proteomes" id="UP001432060"/>
    </source>
</evidence>
<feature type="domain" description="DUF5979" evidence="4">
    <location>
        <begin position="1870"/>
        <end position="1967"/>
    </location>
</feature>
<evidence type="ECO:0000313" key="5">
    <source>
        <dbReference type="EMBL" id="WUT84396.1"/>
    </source>
</evidence>
<keyword evidence="2" id="KW-0472">Membrane</keyword>
<reference evidence="5" key="1">
    <citation type="submission" date="2022-10" db="EMBL/GenBank/DDBJ databases">
        <title>The complete genomes of actinobacterial strains from the NBC collection.</title>
        <authorList>
            <person name="Joergensen T.S."/>
            <person name="Alvarez Arevalo M."/>
            <person name="Sterndorff E.B."/>
            <person name="Faurdal D."/>
            <person name="Vuksanovic O."/>
            <person name="Mourched A.-S."/>
            <person name="Charusanti P."/>
            <person name="Shaw S."/>
            <person name="Blin K."/>
            <person name="Weber T."/>
        </authorList>
    </citation>
    <scope>NUCLEOTIDE SEQUENCE</scope>
    <source>
        <strain evidence="5">NBC_00668</strain>
    </source>
</reference>
<feature type="domain" description="DUF5979" evidence="4">
    <location>
        <begin position="1645"/>
        <end position="1753"/>
    </location>
</feature>
<feature type="signal peptide" evidence="3">
    <location>
        <begin position="1"/>
        <end position="33"/>
    </location>
</feature>
<name>A0ABZ1XNJ2_9ACTN</name>
<dbReference type="Gene3D" id="2.60.40.740">
    <property type="match status" value="1"/>
</dbReference>
<dbReference type="Pfam" id="PF19407">
    <property type="entry name" value="DUF5979"/>
    <property type="match status" value="6"/>
</dbReference>
<protein>
    <submittedName>
        <fullName evidence="5">DUF11 domain-containing protein</fullName>
    </submittedName>
</protein>
<keyword evidence="6" id="KW-1185">Reference proteome</keyword>
<dbReference type="InterPro" id="IPR046022">
    <property type="entry name" value="DUF5979"/>
</dbReference>
<gene>
    <name evidence="5" type="ORF">OG515_20450</name>
</gene>
<keyword evidence="2" id="KW-0812">Transmembrane</keyword>
<evidence type="ECO:0000256" key="3">
    <source>
        <dbReference type="SAM" id="SignalP"/>
    </source>
</evidence>
<feature type="transmembrane region" description="Helical" evidence="2">
    <location>
        <begin position="1993"/>
        <end position="2015"/>
    </location>
</feature>
<feature type="region of interest" description="Disordered" evidence="1">
    <location>
        <begin position="563"/>
        <end position="584"/>
    </location>
</feature>
<feature type="compositionally biased region" description="Polar residues" evidence="1">
    <location>
        <begin position="1957"/>
        <end position="1967"/>
    </location>
</feature>
<organism evidence="5 6">
    <name type="scientific">Streptomyces melanogenes</name>
    <dbReference type="NCBI Taxonomy" id="67326"/>
    <lineage>
        <taxon>Bacteria</taxon>
        <taxon>Bacillati</taxon>
        <taxon>Actinomycetota</taxon>
        <taxon>Actinomycetes</taxon>
        <taxon>Kitasatosporales</taxon>
        <taxon>Streptomycetaceae</taxon>
        <taxon>Streptomyces</taxon>
    </lineage>
</organism>
<feature type="domain" description="DUF5979" evidence="4">
    <location>
        <begin position="1758"/>
        <end position="1866"/>
    </location>
</feature>
<dbReference type="Gene3D" id="2.60.40.1140">
    <property type="entry name" value="Collagen-binding surface protein Cna, B-type domain"/>
    <property type="match status" value="1"/>
</dbReference>
<feature type="domain" description="DUF5979" evidence="4">
    <location>
        <begin position="1438"/>
        <end position="1541"/>
    </location>
</feature>
<feature type="compositionally biased region" description="Pro residues" evidence="1">
    <location>
        <begin position="1971"/>
        <end position="1986"/>
    </location>
</feature>
<keyword evidence="3" id="KW-0732">Signal</keyword>
<feature type="region of interest" description="Disordered" evidence="1">
    <location>
        <begin position="1945"/>
        <end position="1988"/>
    </location>
</feature>
<dbReference type="RefSeq" id="WP_329400739.1">
    <property type="nucleotide sequence ID" value="NZ_CP109019.1"/>
</dbReference>
<keyword evidence="2" id="KW-1133">Transmembrane helix</keyword>
<sequence length="2025" mass="209792">MRQRFLRLGLSLAVVVSAVMGSLGALTPGTARAVDDADVGIVKKVTGATMPLEPGGVFTYSLTASCSSLTTSCVNAVIEDVLPAAFEITSLPKTTDGRVVTYDAGTRRLTIRFTESLTNPAGATGLPAGVNRNVVIGMRVPVETTLADGATVPNSATIDADNAAKASSSADVTVRIPREVRPATTKKWTDGSAVAQSGEESLITLGVRNGSSTSAEVTRLAVTDTTPAVFDAFDVIGVGPVDRFPAGADRVRVLVCTKPVAGPPCGEGELVAGAFGPGPTVSLPDGVDPAKITGVRFEFTAASGAKLPYDATGGSVGLRLKLRDTVRSTGDPLAPTTRQRVDNCATTTARDTVSGAVTGPQACASFDILPNIATVQGSKSYFSDTDGNYAADGTAVIGADPPVSMVLGARNTSSFPVATLTITEPSTTAVSEFEKFDAAKLRVEFPAGAISATVTVVCRDGSTPAPVQLTQPPVRHDLPATGCPSGSPPRQVSVTFRGTDAKGSGTIATNAQGRLSLHGILNRKATEEDARDGVANCADVAATNPVDGAGAGAGTACEALRPQNPRTDIRGSKTVDQNELPPGTPVTFTLDLANAGTTEMVKPAITDPADPTAEDNPFDVVRLTRLSVRYRYPSGLPVLLEVYDPTAGAWVAYKEADTALLTRAKGVRARLADGGLPPQNGRIIVDVEVVRRDGVADGVSFRNCARITSDGKPVGGGYCTAEESTTQPASAAGSVQKTIAPSTVARTLPGVRRQEPDVRIRAENTGNVNLKRLVVTDVDADFFDAVDFVRLGGVTFPPGADRVRVDACTTGCAATPPVFVEGAATGSSTPGLPAGVNAAEVRGLRWTFTSSTGGYVLTPGPARQPGACPVTVCFKVAARQFLRSAPATEIPDMLSDTASAAGESPLQPPGGLFEFGESEATLKVQEGSAQLDVSKTPDSRIGPGETAPFTLTVRNTGTGPVPGLVVADPVPELLRFDEAYAGDRGLPFKVTYTVPAGTPPPPDPVYEPGRGPDGRVTALRWRWPSWTMLPGTELKITFQVKLAPGVPGDSVAQNEFGAGSEDRQDLTCLINSPRDGQVVDGQAYGKGRYCTSRAEITTLAGTAFEATKWVAGNAELAFYNTVTRQYVPLDAPGCPVLKQGGRTYTQFPCTALVQPGEHFDYLIRAVNSGTDPTTEIRLLDIFPYEGDTGVLLGNQQRGTEWNPRPRLAGPPTLIGTGTLATRYATVANPCSDLIATPRRDCAHAAWGAAYTAEASGAELRIGFPQRLAPGGEVFVRMPMAAPVDLDRPGDPAIAWNSFAHSETVLRNGQPEVLPTTEPPKVGVGMRFGNLRVDKVAENPPDGVTLGPYTLAYRCTVTPTGGRPVTVRDGTFEVTLYTPMALIGVPAGARCKVWETDSAGAHSSSLGEANASEVTITPATPDEEGQHVTITNTYTNASLKVRKAVTGPAAGEVGKGPFTVRVDCSFNGDRLTGFPKDLRFDGGGERSVDNLPRGARCTATEPGGGGATSVVVTATGSSDPKTAVIGSVPDETAGLTVTNAFETGTLKIVKRIQGAGAQFADRTFRFRVACTFNGHRDAVIRTATVKAPRLTAVIDDLPVGAECTVTEVDPAGADAAPAPVGPVTIGKGAPAAVAVDVANTFSTGRLSLVKQVVGVPDDAPYAKEFAFRVTCVREGENADGDPLVAFVIRKRYALAAGQTLDIDTPLPLGARCWAEETADGGATSTTVDHGSHATAAIVTKERPHLTITARNTYDTGTLKLAKKVTGSASGFGEDRTYALLLTCTVETAKGQATTVVDRRRYEITGSGERTVDDLGFPLPKGARCWAEEADDGGATSSSVDHGEPDRAVVIGGGADDAVTVTATNTFEAAELTVAKRVVGTAGAGKGPFTFTVACEVRGAPLELPEADREFKLAAGAHRKITVLKGATCTVKETDAPAGAKVTVADSDGEADGTVRATGPSTVTYTNDYGDTPPSPTPSPSPTDPELPPTGAGDVLWLLIPAAGAVALAVGLGALGLRSRRSRGAHR</sequence>
<evidence type="ECO:0000256" key="2">
    <source>
        <dbReference type="SAM" id="Phobius"/>
    </source>
</evidence>